<dbReference type="AlphaFoldDB" id="A0A5K1HEH1"/>
<proteinExistence type="predicted"/>
<evidence type="ECO:0000256" key="1">
    <source>
        <dbReference type="ARBA" id="ARBA00022490"/>
    </source>
</evidence>
<dbReference type="InterPro" id="IPR015947">
    <property type="entry name" value="PUA-like_sf"/>
</dbReference>
<dbReference type="PANTHER" id="PTHR22798">
    <property type="entry name" value="MCT-1 PROTEIN"/>
    <property type="match status" value="1"/>
</dbReference>
<feature type="domain" description="Eukaryotic translation initiation factor 2D-like PUA RNA-binding" evidence="3">
    <location>
        <begin position="72"/>
        <end position="119"/>
    </location>
</feature>
<dbReference type="Pfam" id="PF26292">
    <property type="entry name" value="PUA_elF2D"/>
    <property type="match status" value="1"/>
</dbReference>
<dbReference type="PROSITE" id="PS50890">
    <property type="entry name" value="PUA"/>
    <property type="match status" value="1"/>
</dbReference>
<dbReference type="OrthoDB" id="10249667at2759"/>
<evidence type="ECO:0000259" key="2">
    <source>
        <dbReference type="Pfam" id="PF17832"/>
    </source>
</evidence>
<dbReference type="Pfam" id="PF17832">
    <property type="entry name" value="Pre-PUA"/>
    <property type="match status" value="1"/>
</dbReference>
<dbReference type="InterPro" id="IPR004521">
    <property type="entry name" value="Uncharacterised_CHP00451"/>
</dbReference>
<reference evidence="4" key="1">
    <citation type="submission" date="2019-09" db="EMBL/GenBank/DDBJ databases">
        <authorList>
            <person name="Zhang L."/>
        </authorList>
    </citation>
    <scope>NUCLEOTIDE SEQUENCE</scope>
</reference>
<dbReference type="GO" id="GO:0001731">
    <property type="term" value="P:formation of translation preinitiation complex"/>
    <property type="evidence" value="ECO:0007669"/>
    <property type="project" value="TreeGrafter"/>
</dbReference>
<protein>
    <submittedName>
        <fullName evidence="4">Uncharacterized protein</fullName>
    </submittedName>
</protein>
<accession>A0A5K1HEH1</accession>
<dbReference type="InterPro" id="IPR048248">
    <property type="entry name" value="PUA_eIF2d-like"/>
</dbReference>
<dbReference type="SUPFAM" id="SSF88697">
    <property type="entry name" value="PUA domain-like"/>
    <property type="match status" value="1"/>
</dbReference>
<dbReference type="GO" id="GO:0003723">
    <property type="term" value="F:RNA binding"/>
    <property type="evidence" value="ECO:0007669"/>
    <property type="project" value="InterPro"/>
</dbReference>
<dbReference type="InterPro" id="IPR016437">
    <property type="entry name" value="MCT-1/Tma20"/>
</dbReference>
<gene>
    <name evidence="4" type="ORF">NYM_LOCUS29951</name>
</gene>
<dbReference type="InterPro" id="IPR041366">
    <property type="entry name" value="Pre-PUA"/>
</dbReference>
<organism evidence="4">
    <name type="scientific">Nymphaea colorata</name>
    <name type="common">pocket water lily</name>
    <dbReference type="NCBI Taxonomy" id="210225"/>
    <lineage>
        <taxon>Eukaryota</taxon>
        <taxon>Viridiplantae</taxon>
        <taxon>Streptophyta</taxon>
        <taxon>Embryophyta</taxon>
        <taxon>Tracheophyta</taxon>
        <taxon>Spermatophyta</taxon>
        <taxon>Magnoliopsida</taxon>
        <taxon>Nymphaeales</taxon>
        <taxon>Nymphaeaceae</taxon>
        <taxon>Nymphaea</taxon>
    </lineage>
</organism>
<feature type="domain" description="Pre-PUA" evidence="2">
    <location>
        <begin position="9"/>
        <end position="68"/>
    </location>
</feature>
<dbReference type="NCBIfam" id="TIGR00451">
    <property type="entry name" value="unchar_dom_2"/>
    <property type="match status" value="1"/>
</dbReference>
<keyword evidence="1" id="KW-0963">Cytoplasm</keyword>
<evidence type="ECO:0000259" key="3">
    <source>
        <dbReference type="Pfam" id="PF26292"/>
    </source>
</evidence>
<evidence type="ECO:0000313" key="4">
    <source>
        <dbReference type="EMBL" id="VVW87929.1"/>
    </source>
</evidence>
<name>A0A5K1HEH1_9MAGN</name>
<dbReference type="Gene3D" id="3.10.400.20">
    <property type="match status" value="1"/>
</dbReference>
<sequence>MRASLLKWSKFPEGQIELLFAKKARVVAYKMKAGEERKAEHVVVDKEAHFIWVEDYCVPALRTLHSYPDMYPRFTADEGALRFLLKGANLMCPGLINEQASMDDVEEGAVVSVYVHGHEHCL</sequence>
<dbReference type="EMBL" id="LR722108">
    <property type="protein sequence ID" value="VVW87929.1"/>
    <property type="molecule type" value="Genomic_DNA"/>
</dbReference>
<feature type="non-terminal residue" evidence="4">
    <location>
        <position position="122"/>
    </location>
</feature>
<dbReference type="PANTHER" id="PTHR22798:SF0">
    <property type="entry name" value="MALIGNANT T-CELL-AMPLIFIED SEQUENCE 1"/>
    <property type="match status" value="1"/>
</dbReference>